<organism evidence="1">
    <name type="scientific">Rhizophora mucronata</name>
    <name type="common">Asiatic mangrove</name>
    <dbReference type="NCBI Taxonomy" id="61149"/>
    <lineage>
        <taxon>Eukaryota</taxon>
        <taxon>Viridiplantae</taxon>
        <taxon>Streptophyta</taxon>
        <taxon>Embryophyta</taxon>
        <taxon>Tracheophyta</taxon>
        <taxon>Spermatophyta</taxon>
        <taxon>Magnoliopsida</taxon>
        <taxon>eudicotyledons</taxon>
        <taxon>Gunneridae</taxon>
        <taxon>Pentapetalae</taxon>
        <taxon>rosids</taxon>
        <taxon>fabids</taxon>
        <taxon>Malpighiales</taxon>
        <taxon>Rhizophoraceae</taxon>
        <taxon>Rhizophora</taxon>
    </lineage>
</organism>
<sequence length="48" mass="5434">MSMSLRLTVGRPICLEVTRFFTSLELVYASDYNSASDHVLESNSAYRC</sequence>
<dbReference type="EMBL" id="GGEC01078445">
    <property type="protein sequence ID" value="MBX58929.1"/>
    <property type="molecule type" value="Transcribed_RNA"/>
</dbReference>
<accession>A0A2P2PWA2</accession>
<dbReference type="AlphaFoldDB" id="A0A2P2PWA2"/>
<name>A0A2P2PWA2_RHIMU</name>
<reference evidence="1" key="1">
    <citation type="submission" date="2018-02" db="EMBL/GenBank/DDBJ databases">
        <title>Rhizophora mucronata_Transcriptome.</title>
        <authorList>
            <person name="Meera S.P."/>
            <person name="Sreeshan A."/>
            <person name="Augustine A."/>
        </authorList>
    </citation>
    <scope>NUCLEOTIDE SEQUENCE</scope>
    <source>
        <tissue evidence="1">Leaf</tissue>
    </source>
</reference>
<evidence type="ECO:0000313" key="1">
    <source>
        <dbReference type="EMBL" id="MBX58929.1"/>
    </source>
</evidence>
<protein>
    <submittedName>
        <fullName evidence="1">Uncharacterized protein</fullName>
    </submittedName>
</protein>
<proteinExistence type="predicted"/>